<gene>
    <name evidence="1" type="ORF">IRJ16_05035</name>
</gene>
<dbReference type="EMBL" id="JADFFL010000002">
    <property type="protein sequence ID" value="MBE9661240.1"/>
    <property type="molecule type" value="Genomic_DNA"/>
</dbReference>
<sequence>MEHSSCTQEAAEAANQYFEEEMFGVLRDWMDRHEDRTLFRFDHSADEYLANDALRDLFLTSPHPLRKLLKNPSIESHLERDVTQVYFDEVTGDPLLAPSEQRIYNLARRIDSEDMHIPFRSVQPNKQTEAGDTSDIITYPPGCDVLRYNSGNHFVSRPANINVFDENSQRCLRKGEGNLHVIFKRGYLEDRLHEVKELTANMHRDGVKQPQYFVIYSRHSAQEGHFGVSLVIMDPANADFPQRVMICDTLLKDLPHHPRWWSFFISEYSNVFGDAVAELIEDLSHPLQKVNIHGDEPYRHDWDCPYYAASMADALAELVKSRPELILNGNVSEIHNAMKGAMPDYYQNGEIKDRAMIKLINRAKRWESGRQMIKALVVENRSRSKDLL</sequence>
<organism evidence="1 2">
    <name type="scientific">Mucilaginibacter myungsuensis</name>
    <dbReference type="NCBI Taxonomy" id="649104"/>
    <lineage>
        <taxon>Bacteria</taxon>
        <taxon>Pseudomonadati</taxon>
        <taxon>Bacteroidota</taxon>
        <taxon>Sphingobacteriia</taxon>
        <taxon>Sphingobacteriales</taxon>
        <taxon>Sphingobacteriaceae</taxon>
        <taxon>Mucilaginibacter</taxon>
    </lineage>
</organism>
<dbReference type="RefSeq" id="WP_194110442.1">
    <property type="nucleotide sequence ID" value="NZ_JADFFL010000002.1"/>
</dbReference>
<name>A0A929KVJ4_9SPHI</name>
<dbReference type="AlphaFoldDB" id="A0A929KVJ4"/>
<accession>A0A929KVJ4</accession>
<proteinExistence type="predicted"/>
<reference evidence="1" key="1">
    <citation type="submission" date="2020-10" db="EMBL/GenBank/DDBJ databases">
        <title>Mucilaginibacter mali sp. nov., isolated from rhizosphere soil of apple orchard.</title>
        <authorList>
            <person name="Lee J.-S."/>
            <person name="Kim H.S."/>
            <person name="Kim J.-S."/>
        </authorList>
    </citation>
    <scope>NUCLEOTIDE SEQUENCE</scope>
    <source>
        <strain evidence="1">KCTC 22746</strain>
    </source>
</reference>
<comment type="caution">
    <text evidence="1">The sequence shown here is derived from an EMBL/GenBank/DDBJ whole genome shotgun (WGS) entry which is preliminary data.</text>
</comment>
<evidence type="ECO:0000313" key="1">
    <source>
        <dbReference type="EMBL" id="MBE9661240.1"/>
    </source>
</evidence>
<protein>
    <submittedName>
        <fullName evidence="1">Uncharacterized protein</fullName>
    </submittedName>
</protein>
<evidence type="ECO:0000313" key="2">
    <source>
        <dbReference type="Proteomes" id="UP000622475"/>
    </source>
</evidence>
<dbReference type="Proteomes" id="UP000622475">
    <property type="component" value="Unassembled WGS sequence"/>
</dbReference>
<keyword evidence="2" id="KW-1185">Reference proteome</keyword>